<feature type="compositionally biased region" description="Basic and acidic residues" evidence="6">
    <location>
        <begin position="878"/>
        <end position="898"/>
    </location>
</feature>
<evidence type="ECO:0000256" key="4">
    <source>
        <dbReference type="ARBA" id="ARBA00038467"/>
    </source>
</evidence>
<feature type="region of interest" description="Disordered" evidence="6">
    <location>
        <begin position="1049"/>
        <end position="1069"/>
    </location>
</feature>
<feature type="region of interest" description="Disordered" evidence="6">
    <location>
        <begin position="527"/>
        <end position="572"/>
    </location>
</feature>
<evidence type="ECO:0000256" key="5">
    <source>
        <dbReference type="ARBA" id="ARBA00044075"/>
    </source>
</evidence>
<dbReference type="Proteomes" id="UP000694562">
    <property type="component" value="Unplaced"/>
</dbReference>
<feature type="region of interest" description="Disordered" evidence="6">
    <location>
        <begin position="985"/>
        <end position="1020"/>
    </location>
</feature>
<dbReference type="Ensembl" id="ENSFTIT00000002052.1">
    <property type="protein sequence ID" value="ENSFTIP00000001945.1"/>
    <property type="gene ID" value="ENSFTIG00000001383.1"/>
</dbReference>
<dbReference type="GO" id="GO:0008017">
    <property type="term" value="F:microtubule binding"/>
    <property type="evidence" value="ECO:0007669"/>
    <property type="project" value="TreeGrafter"/>
</dbReference>
<feature type="compositionally biased region" description="Low complexity" evidence="6">
    <location>
        <begin position="1"/>
        <end position="18"/>
    </location>
</feature>
<reference evidence="8" key="2">
    <citation type="submission" date="2025-09" db="UniProtKB">
        <authorList>
            <consortium name="Ensembl"/>
        </authorList>
    </citation>
    <scope>IDENTIFICATION</scope>
</reference>
<evidence type="ECO:0000256" key="1">
    <source>
        <dbReference type="ARBA" id="ARBA00004435"/>
    </source>
</evidence>
<comment type="subcellular location">
    <subcellularLocation>
        <location evidence="1">Cell junction</location>
        <location evidence="1">Tight junction</location>
    </subcellularLocation>
</comment>
<dbReference type="InterPro" id="IPR002928">
    <property type="entry name" value="Myosin_tail"/>
</dbReference>
<dbReference type="GO" id="GO:0000226">
    <property type="term" value="P:microtubule cytoskeleton organization"/>
    <property type="evidence" value="ECO:0007669"/>
    <property type="project" value="TreeGrafter"/>
</dbReference>
<feature type="compositionally biased region" description="Low complexity" evidence="6">
    <location>
        <begin position="225"/>
        <end position="241"/>
    </location>
</feature>
<keyword evidence="2" id="KW-0965">Cell junction</keyword>
<feature type="compositionally biased region" description="Low complexity" evidence="6">
    <location>
        <begin position="319"/>
        <end position="330"/>
    </location>
</feature>
<dbReference type="Pfam" id="PF01576">
    <property type="entry name" value="Myosin_tail_1"/>
    <property type="match status" value="1"/>
</dbReference>
<reference evidence="8" key="1">
    <citation type="submission" date="2025-08" db="UniProtKB">
        <authorList>
            <consortium name="Ensembl"/>
        </authorList>
    </citation>
    <scope>IDENTIFICATION</scope>
</reference>
<feature type="domain" description="Myosin tail" evidence="7">
    <location>
        <begin position="1113"/>
        <end position="1321"/>
    </location>
</feature>
<protein>
    <recommendedName>
        <fullName evidence="5">Cingulin</fullName>
    </recommendedName>
</protein>
<name>A0A8C4TQ72_FALTI</name>
<evidence type="ECO:0000256" key="6">
    <source>
        <dbReference type="SAM" id="MobiDB-lite"/>
    </source>
</evidence>
<feature type="compositionally biased region" description="Basic and acidic residues" evidence="6">
    <location>
        <begin position="527"/>
        <end position="550"/>
    </location>
</feature>
<evidence type="ECO:0000313" key="9">
    <source>
        <dbReference type="Proteomes" id="UP000694562"/>
    </source>
</evidence>
<accession>A0A8C4TQ72</accession>
<evidence type="ECO:0000313" key="8">
    <source>
        <dbReference type="Ensembl" id="ENSFTIP00000001945.1"/>
    </source>
</evidence>
<feature type="compositionally biased region" description="Basic and acidic residues" evidence="6">
    <location>
        <begin position="800"/>
        <end position="835"/>
    </location>
</feature>
<keyword evidence="9" id="KW-1185">Reference proteome</keyword>
<feature type="region of interest" description="Disordered" evidence="6">
    <location>
        <begin position="782"/>
        <end position="898"/>
    </location>
</feature>
<dbReference type="OMA" id="HWREMFQ"/>
<keyword evidence="3" id="KW-0175">Coiled coil</keyword>
<comment type="similarity">
    <text evidence="4">Belongs to the cingulin family.</text>
</comment>
<proteinExistence type="inferred from homology"/>
<feature type="region of interest" description="Disordered" evidence="6">
    <location>
        <begin position="1325"/>
        <end position="1354"/>
    </location>
</feature>
<dbReference type="GO" id="GO:0005923">
    <property type="term" value="C:bicellular tight junction"/>
    <property type="evidence" value="ECO:0007669"/>
    <property type="project" value="TreeGrafter"/>
</dbReference>
<feature type="compositionally biased region" description="Basic and acidic residues" evidence="6">
    <location>
        <begin position="994"/>
        <end position="1020"/>
    </location>
</feature>
<sequence>MGPSRARAGGQGRARPFTQGPPPRPQLPPQDGGNPLPALRASRECPPGAGQRRRAWPGVGRSGSGLALGRGPAWRGPMGGPRGGAWAKVTGCGGSGDRRRRRRADCVLSPGMEWPASAAMEEKQSPVDYGVQIRFINDLQEPRRPPKTRSKPGSYGVAVRVQGIAGQPFVVLNSGEKGGDSFGVQIKSQGSYPNPPAGPWLSGSLSSDSDLPENPYAGRPPQRGSSCSTSDEEASSASTAPKAPPGKRLLREELRRSQSHGDLLSATMDQPFATGAPWAGGSRQPRALAGSRSSSMMNIAPERSKAAGSRAGGKDASSDTEAAAAAGGSDVDTKPLSSVDSLISKFDGKVQPRGRAARRGRIPSEERKRSQSLDGRISHRDMLDAGELSGAQCQAGSLRPQPPVPTSSLGHLSRAGGMEDRGVRGPRPSRGVEEPMAEQLQSKARAELQLKSTPDLLRDQREVTQPGSSEHPKEVIYSILKEGSSESEISLKRKTARLLERMQELAAPTKDAACSQPQHRELAKKVEELQEKLDEETKLRQKLELPREPARSSSARALEARLREAEGESQRLRGALDKKTQELQRSLQELSELKSAKEQVETQLGDCREQLLVLHQELNHLRQGSGTSPDGDALYKELLETREELEEALSSKQRQEEQLRLRERELTALKGALKEEVASHDKELDRVRQQYQSDMDQLRRSMEDISQDQASLESERQKINAVVRNLQRELEESTEETGHWRDMFQKNKDELRNTKQELLQVKLEREEFEEELRELRERFAAAREEADQARSSAVDPSELEALRKELRQARETQRELVAEKQSQEEQVRQRERELAALRGTMQEEASSRDGELERYRRDLQQLQQERDEATKAKASLESTREASEQARKTVESSLREVQEQNDDLRRKILGMEMQLKEYERLGENWESSQARLKEKVTKLEAERRQMEESLGEAMEREQELLIAKRSLETRLEEAQRSLARLTQEHQELSVSYQDEQRQKEQLKRAKSELEEQKRLLDRTTEKLNKELEQMTEESHSSLTMLKSQLEEFKEKSRKEITDSQKQAKDRGAEVEKMQFSMGRLQDEVARLKQALQDSQAERESVLLDKEVLLQRLHNLEQEMETKKRSQDDRSRHVKALEEKSKRLEVELDEERTTVELLTERVNRSRDQIDQLRAELLQERSSRQDLECDKASLERQNKELKNRLASSEGLQKPSSNVSQLEARVEELQDKLQAEEREKSVLLSSNRKLERKVKELTIQIDDERQHVSNQKDQLSLRVKALKRQVDEAEEEIERLEGARKKAQRELEEQHELNEQLQNRIKALEKEAWRKAARSATDSSLQDDQLSSDEEFDSAYGPSSIASLLNEASLQTSSC</sequence>
<feature type="compositionally biased region" description="Basic and acidic residues" evidence="6">
    <location>
        <begin position="362"/>
        <end position="383"/>
    </location>
</feature>
<feature type="compositionally biased region" description="Basic and acidic residues" evidence="6">
    <location>
        <begin position="845"/>
        <end position="871"/>
    </location>
</feature>
<keyword evidence="2" id="KW-0796">Tight junction</keyword>
<evidence type="ECO:0000256" key="2">
    <source>
        <dbReference type="ARBA" id="ARBA00022427"/>
    </source>
</evidence>
<feature type="compositionally biased region" description="Basic and acidic residues" evidence="6">
    <location>
        <begin position="558"/>
        <end position="572"/>
    </location>
</feature>
<evidence type="ECO:0000259" key="7">
    <source>
        <dbReference type="Pfam" id="PF01576"/>
    </source>
</evidence>
<feature type="compositionally biased region" description="Pro residues" evidence="6">
    <location>
        <begin position="19"/>
        <end position="28"/>
    </location>
</feature>
<dbReference type="GO" id="GO:0016459">
    <property type="term" value="C:myosin complex"/>
    <property type="evidence" value="ECO:0007669"/>
    <property type="project" value="InterPro"/>
</dbReference>
<dbReference type="PANTHER" id="PTHR46349:SF4">
    <property type="entry name" value="CINGULIN"/>
    <property type="match status" value="1"/>
</dbReference>
<dbReference type="OrthoDB" id="6108017at2759"/>
<dbReference type="Gene3D" id="1.10.287.1490">
    <property type="match status" value="2"/>
</dbReference>
<evidence type="ECO:0000256" key="3">
    <source>
        <dbReference type="ARBA" id="ARBA00023054"/>
    </source>
</evidence>
<feature type="region of interest" description="Disordered" evidence="6">
    <location>
        <begin position="1"/>
        <end position="101"/>
    </location>
</feature>
<dbReference type="PANTHER" id="PTHR46349">
    <property type="entry name" value="CINGULIN-LIKE PROTEIN 1-RELATED"/>
    <property type="match status" value="1"/>
</dbReference>
<organism evidence="8 9">
    <name type="scientific">Falco tinnunculus</name>
    <name type="common">Common kestrel</name>
    <dbReference type="NCBI Taxonomy" id="100819"/>
    <lineage>
        <taxon>Eukaryota</taxon>
        <taxon>Metazoa</taxon>
        <taxon>Chordata</taxon>
        <taxon>Craniata</taxon>
        <taxon>Vertebrata</taxon>
        <taxon>Euteleostomi</taxon>
        <taxon>Archelosauria</taxon>
        <taxon>Archosauria</taxon>
        <taxon>Dinosauria</taxon>
        <taxon>Saurischia</taxon>
        <taxon>Theropoda</taxon>
        <taxon>Coelurosauria</taxon>
        <taxon>Aves</taxon>
        <taxon>Neognathae</taxon>
        <taxon>Neoaves</taxon>
        <taxon>Telluraves</taxon>
        <taxon>Australaves</taxon>
        <taxon>Falconiformes</taxon>
        <taxon>Falconidae</taxon>
        <taxon>Falco</taxon>
    </lineage>
</organism>
<feature type="region of interest" description="Disordered" evidence="6">
    <location>
        <begin position="171"/>
        <end position="474"/>
    </location>
</feature>